<dbReference type="NCBIfam" id="NF002794">
    <property type="entry name" value="PRK02925.1"/>
    <property type="match status" value="1"/>
</dbReference>
<keyword evidence="6 7" id="KW-0413">Isomerase</keyword>
<dbReference type="Gene3D" id="3.20.20.140">
    <property type="entry name" value="Metal-dependent hydrolases"/>
    <property type="match status" value="1"/>
</dbReference>
<evidence type="ECO:0000256" key="7">
    <source>
        <dbReference type="HAMAP-Rule" id="MF_00675"/>
    </source>
</evidence>
<dbReference type="PANTHER" id="PTHR30068:SF4">
    <property type="entry name" value="URONATE ISOMERASE"/>
    <property type="match status" value="1"/>
</dbReference>
<sequence length="466" mass="53672">MKSFMDEQFLLNNETAVNLYQNYAKEMPIIDYHCHLSPKEIYESKRFNNITEAWLYGDHYKWRIMRANGIEERFITGDASDEEKFMAWARTVPMAIGNPLYNWTHLELRRFFGIYDILNEKTAPAIWQRTNELLQGEGFTARDFITKSNVRVICTTDDPIDSLEYHLSLKESGEFPVKVVPGFRPDKGLEINREGFLEWVQALEHAAASSITDYDGFLQALEKRVRFFHSAGGRVSDHAIDSMVYAETTKDEAGTIFSARLQGSGVSYEDEKKFKTYTLQFLCGLYTELDLAMQFHINALRNTNTKMMKKLGPDSGYDSMNDEKIAKPLYRLLNSVEEKNQLPRTVLYSLNPNDNYVIASMINSFQDGVTPGKIQFGTAWWFNDSKDGMTEQMKALSNVGLFSRFIGMLTDSRSFLSYTRHEYFRRIVCNLIGEWAENGEAPLDAELLGGIVQGICYNNAKEYFRF</sequence>
<evidence type="ECO:0000256" key="6">
    <source>
        <dbReference type="ARBA" id="ARBA00023235"/>
    </source>
</evidence>
<dbReference type="PANTHER" id="PTHR30068">
    <property type="entry name" value="URONATE ISOMERASE"/>
    <property type="match status" value="1"/>
</dbReference>
<dbReference type="GO" id="GO:0008880">
    <property type="term" value="F:glucuronate isomerase activity"/>
    <property type="evidence" value="ECO:0007669"/>
    <property type="project" value="UniProtKB-EC"/>
</dbReference>
<evidence type="ECO:0000256" key="2">
    <source>
        <dbReference type="ARBA" id="ARBA00004892"/>
    </source>
</evidence>
<reference evidence="8 9" key="1">
    <citation type="journal article" date="2011" name="Front. Microbiol.">
        <title>Genomic signatures of strain selection and enhancement in Bacillus atrophaeus var. globigii, a historical biowarfare simulant.</title>
        <authorList>
            <person name="Gibbons H.S."/>
            <person name="Broomall S.M."/>
            <person name="McNew L.A."/>
            <person name="Daligault H."/>
            <person name="Chapman C."/>
            <person name="Bruce D."/>
            <person name="Karavis M."/>
            <person name="Krepps M."/>
            <person name="McGregor P.A."/>
            <person name="Hong C."/>
            <person name="Park K.H."/>
            <person name="Akmal A."/>
            <person name="Feldman A."/>
            <person name="Lin J.S."/>
            <person name="Chang W.E."/>
            <person name="Higgs B.W."/>
            <person name="Demirev P."/>
            <person name="Lindquist J."/>
            <person name="Liem A."/>
            <person name="Fochler E."/>
            <person name="Read T.D."/>
            <person name="Tapia R."/>
            <person name="Johnson S."/>
            <person name="Bishop-Lilly K.A."/>
            <person name="Detter C."/>
            <person name="Han C."/>
            <person name="Sozhamannan S."/>
            <person name="Rosenzweig C.N."/>
            <person name="Skowronski E.W."/>
        </authorList>
    </citation>
    <scope>NUCLEOTIDE SEQUENCE [LARGE SCALE GENOMIC DNA]</scope>
    <source>
        <strain evidence="8 9">1942</strain>
    </source>
</reference>
<comment type="catalytic activity">
    <reaction evidence="7">
        <text>aldehydo-D-galacturonate = keto-D-tagaturonate</text>
        <dbReference type="Rhea" id="RHEA:27702"/>
        <dbReference type="ChEBI" id="CHEBI:12952"/>
        <dbReference type="ChEBI" id="CHEBI:17886"/>
    </reaction>
</comment>
<dbReference type="EMBL" id="CP002207">
    <property type="protein sequence ID" value="ADP31717.1"/>
    <property type="molecule type" value="Genomic_DNA"/>
</dbReference>
<proteinExistence type="inferred from homology"/>
<dbReference type="Pfam" id="PF02614">
    <property type="entry name" value="UxaC"/>
    <property type="match status" value="1"/>
</dbReference>
<comment type="pathway">
    <text evidence="2 7">Carbohydrate metabolism; pentose and glucuronate interconversion.</text>
</comment>
<dbReference type="InterPro" id="IPR032466">
    <property type="entry name" value="Metal_Hydrolase"/>
</dbReference>
<dbReference type="InterPro" id="IPR003766">
    <property type="entry name" value="Uronate_isomerase"/>
</dbReference>
<comment type="similarity">
    <text evidence="3 7">Belongs to the metallo-dependent hydrolases superfamily. Uronate isomerase family.</text>
</comment>
<dbReference type="Gene3D" id="1.10.2020.10">
    <property type="entry name" value="uronate isomerase, domain 2, chain A"/>
    <property type="match status" value="1"/>
</dbReference>
<accession>A0ABN3Z845</accession>
<protein>
    <recommendedName>
        <fullName evidence="5 7">Uronate isomerase</fullName>
        <ecNumber evidence="4 7">5.3.1.12</ecNumber>
    </recommendedName>
    <alternativeName>
        <fullName evidence="7">Glucuronate isomerase</fullName>
    </alternativeName>
    <alternativeName>
        <fullName evidence="7">Uronic isomerase</fullName>
    </alternativeName>
</protein>
<evidence type="ECO:0000256" key="5">
    <source>
        <dbReference type="ARBA" id="ARBA00020555"/>
    </source>
</evidence>
<dbReference type="EC" id="5.3.1.12" evidence="4 7"/>
<evidence type="ECO:0000313" key="8">
    <source>
        <dbReference type="EMBL" id="ADP31717.1"/>
    </source>
</evidence>
<organism evidence="8 9">
    <name type="scientific">Bacillus atrophaeus (strain 1942)</name>
    <dbReference type="NCBI Taxonomy" id="720555"/>
    <lineage>
        <taxon>Bacteria</taxon>
        <taxon>Bacillati</taxon>
        <taxon>Bacillota</taxon>
        <taxon>Bacilli</taxon>
        <taxon>Bacillales</taxon>
        <taxon>Bacillaceae</taxon>
        <taxon>Bacillus</taxon>
    </lineage>
</organism>
<evidence type="ECO:0000256" key="3">
    <source>
        <dbReference type="ARBA" id="ARBA00008397"/>
    </source>
</evidence>
<comment type="catalytic activity">
    <reaction evidence="1 7">
        <text>D-glucuronate = D-fructuronate</text>
        <dbReference type="Rhea" id="RHEA:13049"/>
        <dbReference type="ChEBI" id="CHEBI:58720"/>
        <dbReference type="ChEBI" id="CHEBI:59863"/>
        <dbReference type="EC" id="5.3.1.12"/>
    </reaction>
</comment>
<evidence type="ECO:0000256" key="1">
    <source>
        <dbReference type="ARBA" id="ARBA00001165"/>
    </source>
</evidence>
<evidence type="ECO:0000256" key="4">
    <source>
        <dbReference type="ARBA" id="ARBA00012546"/>
    </source>
</evidence>
<gene>
    <name evidence="7" type="primary">uxaC</name>
    <name evidence="8" type="ordered locus">BATR1942_03815</name>
</gene>
<evidence type="ECO:0000313" key="9">
    <source>
        <dbReference type="Proteomes" id="UP000006867"/>
    </source>
</evidence>
<keyword evidence="9" id="KW-1185">Reference proteome</keyword>
<dbReference type="HAMAP" id="MF_00675">
    <property type="entry name" value="UxaC"/>
    <property type="match status" value="1"/>
</dbReference>
<dbReference type="RefSeq" id="WP_003327484.1">
    <property type="nucleotide sequence ID" value="NC_014639.1"/>
</dbReference>
<name>A0ABN3Z845_BACA1</name>
<dbReference type="SUPFAM" id="SSF51556">
    <property type="entry name" value="Metallo-dependent hydrolases"/>
    <property type="match status" value="1"/>
</dbReference>
<dbReference type="Proteomes" id="UP000006867">
    <property type="component" value="Chromosome"/>
</dbReference>